<organism evidence="1 2">
    <name type="scientific">Microvirga lupini</name>
    <dbReference type="NCBI Taxonomy" id="420324"/>
    <lineage>
        <taxon>Bacteria</taxon>
        <taxon>Pseudomonadati</taxon>
        <taxon>Pseudomonadota</taxon>
        <taxon>Alphaproteobacteria</taxon>
        <taxon>Hyphomicrobiales</taxon>
        <taxon>Methylobacteriaceae</taxon>
        <taxon>Microvirga</taxon>
    </lineage>
</organism>
<dbReference type="EMBL" id="JACHWB010000001">
    <property type="protein sequence ID" value="MBB3017649.1"/>
    <property type="molecule type" value="Genomic_DNA"/>
</dbReference>
<accession>A0A7W4VI57</accession>
<sequence>MSKTAQRRRSAYQNGYRVGRYGWPEGVKSYRVGVIGDAAYERGLRDGRKDRRAAQDLGQSMPRRVLAWLSGLMTKP</sequence>
<dbReference type="Proteomes" id="UP000532010">
    <property type="component" value="Unassembled WGS sequence"/>
</dbReference>
<protein>
    <submittedName>
        <fullName evidence="1">Uncharacterized protein</fullName>
    </submittedName>
</protein>
<evidence type="ECO:0000313" key="2">
    <source>
        <dbReference type="Proteomes" id="UP000532010"/>
    </source>
</evidence>
<dbReference type="AlphaFoldDB" id="A0A7W4VI57"/>
<gene>
    <name evidence="1" type="ORF">FHR70_000689</name>
</gene>
<proteinExistence type="predicted"/>
<reference evidence="1 2" key="1">
    <citation type="submission" date="2020-08" db="EMBL/GenBank/DDBJ databases">
        <title>The Agave Microbiome: Exploring the role of microbial communities in plant adaptations to desert environments.</title>
        <authorList>
            <person name="Partida-Martinez L.P."/>
        </authorList>
    </citation>
    <scope>NUCLEOTIDE SEQUENCE [LARGE SCALE GENOMIC DNA]</scope>
    <source>
        <strain evidence="1 2">AT3.9</strain>
    </source>
</reference>
<keyword evidence="2" id="KW-1185">Reference proteome</keyword>
<evidence type="ECO:0000313" key="1">
    <source>
        <dbReference type="EMBL" id="MBB3017649.1"/>
    </source>
</evidence>
<comment type="caution">
    <text evidence="1">The sequence shown here is derived from an EMBL/GenBank/DDBJ whole genome shotgun (WGS) entry which is preliminary data.</text>
</comment>
<name>A0A7W4VI57_9HYPH</name>
<dbReference type="RefSeq" id="WP_183447121.1">
    <property type="nucleotide sequence ID" value="NZ_JACHWB010000001.1"/>
</dbReference>